<dbReference type="AlphaFoldDB" id="A0A0W0S8Y1"/>
<dbReference type="PATRIC" id="fig|28084.5.peg.2130"/>
<name>A0A0W0S8Y1_9GAMM</name>
<dbReference type="Proteomes" id="UP000054921">
    <property type="component" value="Unassembled WGS sequence"/>
</dbReference>
<comment type="caution">
    <text evidence="2">The sequence shown here is derived from an EMBL/GenBank/DDBJ whole genome shotgun (WGS) entry which is preliminary data.</text>
</comment>
<reference evidence="2 3" key="1">
    <citation type="submission" date="2015-11" db="EMBL/GenBank/DDBJ databases">
        <title>Genomic analysis of 38 Legionella species identifies large and diverse effector repertoires.</title>
        <authorList>
            <person name="Burstein D."/>
            <person name="Amaro F."/>
            <person name="Zusman T."/>
            <person name="Lifshitz Z."/>
            <person name="Cohen O."/>
            <person name="Gilbert J.A."/>
            <person name="Pupko T."/>
            <person name="Shuman H.A."/>
            <person name="Segal G."/>
        </authorList>
    </citation>
    <scope>NUCLEOTIDE SEQUENCE [LARGE SCALE GENOMIC DNA]</scope>
    <source>
        <strain evidence="2 3">ORW</strain>
    </source>
</reference>
<evidence type="ECO:0000313" key="3">
    <source>
        <dbReference type="Proteomes" id="UP000054921"/>
    </source>
</evidence>
<dbReference type="EMBL" id="LNXW01000013">
    <property type="protein sequence ID" value="KTC79944.1"/>
    <property type="molecule type" value="Genomic_DNA"/>
</dbReference>
<dbReference type="RefSeq" id="WP_058387811.1">
    <property type="nucleotide sequence ID" value="NZ_LNXW01000013.1"/>
</dbReference>
<feature type="region of interest" description="Disordered" evidence="1">
    <location>
        <begin position="20"/>
        <end position="60"/>
    </location>
</feature>
<protein>
    <submittedName>
        <fullName evidence="2">Uncharacterized protein</fullName>
    </submittedName>
</protein>
<evidence type="ECO:0000256" key="1">
    <source>
        <dbReference type="SAM" id="MobiDB-lite"/>
    </source>
</evidence>
<gene>
    <name evidence="2" type="ORF">Lche_1964</name>
</gene>
<organism evidence="2 3">
    <name type="scientific">Legionella cherrii</name>
    <dbReference type="NCBI Taxonomy" id="28084"/>
    <lineage>
        <taxon>Bacteria</taxon>
        <taxon>Pseudomonadati</taxon>
        <taxon>Pseudomonadota</taxon>
        <taxon>Gammaproteobacteria</taxon>
        <taxon>Legionellales</taxon>
        <taxon>Legionellaceae</taxon>
        <taxon>Legionella</taxon>
    </lineage>
</organism>
<accession>A0A0W0S8Y1</accession>
<evidence type="ECO:0000313" key="2">
    <source>
        <dbReference type="EMBL" id="KTC79944.1"/>
    </source>
</evidence>
<proteinExistence type="predicted"/>
<sequence length="249" mass="29331">MPNSYPHFLEIELNDQVLKQQEDALQGKEPQQTDDFFRDLDINSEDFVQQQGDKESQQADDFFLDFEFDDESLEQQETGKEPQQMEDIFLDFELNAAKLEPLKEPEERDPEVNLKKRKMGCIKKEEDNNESTKKSIPSYWLPKEHKKRMRLNMFELNEKKSSSPESIKHKKHMKKFMSTFDINVTNEETNNVESPKKTIQPAGDVTKYCPKKRAPHHSYMFYFENKPVGEERTEFPQEGLAQSSLVNKP</sequence>